<dbReference type="AlphaFoldDB" id="A0A8J7L9F6"/>
<comment type="caution">
    <text evidence="1">The sequence shown here is derived from an EMBL/GenBank/DDBJ whole genome shotgun (WGS) entry which is preliminary data.</text>
</comment>
<gene>
    <name evidence="1" type="ORF">I8748_12060</name>
</gene>
<name>A0A8J7L9F6_9NOST</name>
<dbReference type="NCBIfam" id="NF038167">
    <property type="entry name" value="cyan_ocin_like"/>
    <property type="match status" value="1"/>
</dbReference>
<accession>A0A8J7L9F6</accession>
<organism evidence="1 2">
    <name type="scientific">Amazonocrinis nigriterrae CENA67</name>
    <dbReference type="NCBI Taxonomy" id="2794033"/>
    <lineage>
        <taxon>Bacteria</taxon>
        <taxon>Bacillati</taxon>
        <taxon>Cyanobacteriota</taxon>
        <taxon>Cyanophyceae</taxon>
        <taxon>Nostocales</taxon>
        <taxon>Nostocaceae</taxon>
        <taxon>Amazonocrinis</taxon>
        <taxon>Amazonocrinis nigriterrae</taxon>
    </lineage>
</organism>
<sequence length="78" mass="8008">MLHELFTDLSAEQQEVVAGGLSTLDFSTLYAKAFQQTETISPVGSSSGLGGSSLLAGGVLKTIQEAIQTASSFKAVVS</sequence>
<protein>
    <submittedName>
        <fullName evidence="1">CTB family bacteriocin</fullName>
    </submittedName>
</protein>
<dbReference type="EMBL" id="JAECZC010000017">
    <property type="protein sequence ID" value="MBH8562906.1"/>
    <property type="molecule type" value="Genomic_DNA"/>
</dbReference>
<dbReference type="RefSeq" id="WP_198124806.1">
    <property type="nucleotide sequence ID" value="NZ_JAECZC010000017.1"/>
</dbReference>
<evidence type="ECO:0000313" key="1">
    <source>
        <dbReference type="EMBL" id="MBH8562906.1"/>
    </source>
</evidence>
<keyword evidence="2" id="KW-1185">Reference proteome</keyword>
<dbReference type="Proteomes" id="UP000632766">
    <property type="component" value="Unassembled WGS sequence"/>
</dbReference>
<proteinExistence type="predicted"/>
<evidence type="ECO:0000313" key="2">
    <source>
        <dbReference type="Proteomes" id="UP000632766"/>
    </source>
</evidence>
<dbReference type="InterPro" id="IPR049891">
    <property type="entry name" value="CTB"/>
</dbReference>
<reference evidence="1 2" key="1">
    <citation type="journal article" date="2021" name="Int. J. Syst. Evol. Microbiol.">
        <title>Amazonocrinis nigriterrae gen. nov., sp. nov., Atlanticothrix silvestris gen. nov., sp. nov. and Dendronalium phyllosphericum gen. nov., sp. nov., nostocacean cyanobacteria from Brazilian environments.</title>
        <authorList>
            <person name="Alvarenga D.O."/>
            <person name="Andreote A.P.D."/>
            <person name="Branco L.H.Z."/>
            <person name="Delbaje E."/>
            <person name="Cruz R.B."/>
            <person name="Varani A.M."/>
            <person name="Fiore M.F."/>
        </authorList>
    </citation>
    <scope>NUCLEOTIDE SEQUENCE [LARGE SCALE GENOMIC DNA]</scope>
    <source>
        <strain evidence="1 2">CENA67</strain>
    </source>
</reference>